<name>A0A942UQU4_9FIRM</name>
<dbReference type="EMBL" id="WSFT01000019">
    <property type="protein sequence ID" value="MBS4537584.1"/>
    <property type="molecule type" value="Genomic_DNA"/>
</dbReference>
<keyword evidence="3" id="KW-1185">Reference proteome</keyword>
<organism evidence="2 3">
    <name type="scientific">Anaeromonas frigoriresistens</name>
    <dbReference type="NCBI Taxonomy" id="2683708"/>
    <lineage>
        <taxon>Bacteria</taxon>
        <taxon>Bacillati</taxon>
        <taxon>Bacillota</taxon>
        <taxon>Tissierellia</taxon>
        <taxon>Tissierellales</taxon>
        <taxon>Thermohalobacteraceae</taxon>
        <taxon>Anaeromonas</taxon>
    </lineage>
</organism>
<keyword evidence="1" id="KW-1133">Transmembrane helix</keyword>
<feature type="transmembrane region" description="Helical" evidence="1">
    <location>
        <begin position="41"/>
        <end position="64"/>
    </location>
</feature>
<sequence>MENLVSNQFHVFLTTLYGGLIIGFIYDLYRIFRYYCQPKKVATFIEDTIFWIIISITTLVLLFYSNWAQLRWYIFLGFIIGFFLYRKLLSDIIIKILNYIFGKIINLIKKIVYIVLYPIRIVIKLLSKPTNKIFNKGRRGYKKARRYFKIPGIITKDYKKQLKNLIKKK</sequence>
<accession>A0A942UQU4</accession>
<proteinExistence type="predicted"/>
<evidence type="ECO:0000256" key="1">
    <source>
        <dbReference type="SAM" id="Phobius"/>
    </source>
</evidence>
<evidence type="ECO:0000313" key="3">
    <source>
        <dbReference type="Proteomes" id="UP000724672"/>
    </source>
</evidence>
<dbReference type="RefSeq" id="WP_203365511.1">
    <property type="nucleotide sequence ID" value="NZ_WSFT01000019.1"/>
</dbReference>
<gene>
    <name evidence="2" type="primary">yabQ</name>
    <name evidence="2" type="ORF">GOQ27_03865</name>
</gene>
<dbReference type="InterPro" id="IPR019074">
    <property type="entry name" value="YabQ"/>
</dbReference>
<protein>
    <submittedName>
        <fullName evidence="2">Spore cortex biosynthesis protein YabQ</fullName>
    </submittedName>
</protein>
<dbReference type="Proteomes" id="UP000724672">
    <property type="component" value="Unassembled WGS sequence"/>
</dbReference>
<keyword evidence="1" id="KW-0812">Transmembrane</keyword>
<comment type="caution">
    <text evidence="2">The sequence shown here is derived from an EMBL/GenBank/DDBJ whole genome shotgun (WGS) entry which is preliminary data.</text>
</comment>
<keyword evidence="1" id="KW-0472">Membrane</keyword>
<reference evidence="2" key="1">
    <citation type="submission" date="2019-12" db="EMBL/GenBank/DDBJ databases">
        <title>Clostridiaceae gen. nov. sp. nov., isolated from sediment in Xinjiang, China.</title>
        <authorList>
            <person name="Zhang R."/>
        </authorList>
    </citation>
    <scope>NUCLEOTIDE SEQUENCE</scope>
    <source>
        <strain evidence="2">D2Q-11</strain>
    </source>
</reference>
<feature type="transmembrane region" description="Helical" evidence="1">
    <location>
        <begin position="12"/>
        <end position="29"/>
    </location>
</feature>
<dbReference type="NCBIfam" id="TIGR02893">
    <property type="entry name" value="spore_yabQ"/>
    <property type="match status" value="1"/>
</dbReference>
<feature type="transmembrane region" description="Helical" evidence="1">
    <location>
        <begin position="107"/>
        <end position="126"/>
    </location>
</feature>
<dbReference type="Pfam" id="PF09578">
    <property type="entry name" value="Spore_YabQ"/>
    <property type="match status" value="1"/>
</dbReference>
<dbReference type="AlphaFoldDB" id="A0A942UQU4"/>
<feature type="transmembrane region" description="Helical" evidence="1">
    <location>
        <begin position="70"/>
        <end position="86"/>
    </location>
</feature>
<evidence type="ECO:0000313" key="2">
    <source>
        <dbReference type="EMBL" id="MBS4537584.1"/>
    </source>
</evidence>